<gene>
    <name evidence="3" type="ORF">PoB_005681300</name>
</gene>
<feature type="compositionally biased region" description="Polar residues" evidence="1">
    <location>
        <begin position="303"/>
        <end position="319"/>
    </location>
</feature>
<evidence type="ECO:0000256" key="2">
    <source>
        <dbReference type="SAM" id="Phobius"/>
    </source>
</evidence>
<organism evidence="3 4">
    <name type="scientific">Plakobranchus ocellatus</name>
    <dbReference type="NCBI Taxonomy" id="259542"/>
    <lineage>
        <taxon>Eukaryota</taxon>
        <taxon>Metazoa</taxon>
        <taxon>Spiralia</taxon>
        <taxon>Lophotrochozoa</taxon>
        <taxon>Mollusca</taxon>
        <taxon>Gastropoda</taxon>
        <taxon>Heterobranchia</taxon>
        <taxon>Euthyneura</taxon>
        <taxon>Panpulmonata</taxon>
        <taxon>Sacoglossa</taxon>
        <taxon>Placobranchoidea</taxon>
        <taxon>Plakobranchidae</taxon>
        <taxon>Plakobranchus</taxon>
    </lineage>
</organism>
<feature type="compositionally biased region" description="Polar residues" evidence="1">
    <location>
        <begin position="222"/>
        <end position="234"/>
    </location>
</feature>
<evidence type="ECO:0008006" key="5">
    <source>
        <dbReference type="Google" id="ProtNLM"/>
    </source>
</evidence>
<dbReference type="Proteomes" id="UP000735302">
    <property type="component" value="Unassembled WGS sequence"/>
</dbReference>
<evidence type="ECO:0000313" key="3">
    <source>
        <dbReference type="EMBL" id="GFO30308.1"/>
    </source>
</evidence>
<proteinExistence type="predicted"/>
<protein>
    <recommendedName>
        <fullName evidence="5">G-protein coupled receptors family 1 profile domain-containing protein</fullName>
    </recommendedName>
</protein>
<feature type="transmembrane region" description="Helical" evidence="2">
    <location>
        <begin position="131"/>
        <end position="152"/>
    </location>
</feature>
<feature type="region of interest" description="Disordered" evidence="1">
    <location>
        <begin position="222"/>
        <end position="241"/>
    </location>
</feature>
<feature type="transmembrane region" description="Helical" evidence="2">
    <location>
        <begin position="90"/>
        <end position="110"/>
    </location>
</feature>
<keyword evidence="2" id="KW-1133">Transmembrane helix</keyword>
<name>A0AAV4CEF2_9GAST</name>
<accession>A0AAV4CEF2</accession>
<evidence type="ECO:0000256" key="1">
    <source>
        <dbReference type="SAM" id="MobiDB-lite"/>
    </source>
</evidence>
<dbReference type="EMBL" id="BLXT01006233">
    <property type="protein sequence ID" value="GFO30308.1"/>
    <property type="molecule type" value="Genomic_DNA"/>
</dbReference>
<evidence type="ECO:0000313" key="4">
    <source>
        <dbReference type="Proteomes" id="UP000735302"/>
    </source>
</evidence>
<sequence length="319" mass="35875">MERFIALNLPNFYNRALLILNGALLASPWAMLAFNFLLLQAGFYEVGVICFLRFLFSLTFDLSQFDAGYECSNHINIILPSGSMNAASQSTIIIVSIFLCILVFSIILHNQNSGDVWEANRMQLELRTTKVFLKIAVLSIAFTLPTLVAGLYGLDGITYFEFRLFQIATQISFYKGLSLGIVLIGRQEFRKNLVLVFESKENILRTRTANLMFTQAPRRVVSRTTSNVTPTQSRDASRTEVSILAQKKQKSTSGSALSPYLDQGLVSRDRVRKTETPEWLQKKQPKEQWTLMKLLSFRPASPQPTVSTSHTASHESSGI</sequence>
<reference evidence="3 4" key="1">
    <citation type="journal article" date="2021" name="Elife">
        <title>Chloroplast acquisition without the gene transfer in kleptoplastic sea slugs, Plakobranchus ocellatus.</title>
        <authorList>
            <person name="Maeda T."/>
            <person name="Takahashi S."/>
            <person name="Yoshida T."/>
            <person name="Shimamura S."/>
            <person name="Takaki Y."/>
            <person name="Nagai Y."/>
            <person name="Toyoda A."/>
            <person name="Suzuki Y."/>
            <person name="Arimoto A."/>
            <person name="Ishii H."/>
            <person name="Satoh N."/>
            <person name="Nishiyama T."/>
            <person name="Hasebe M."/>
            <person name="Maruyama T."/>
            <person name="Minagawa J."/>
            <person name="Obokata J."/>
            <person name="Shigenobu S."/>
        </authorList>
    </citation>
    <scope>NUCLEOTIDE SEQUENCE [LARGE SCALE GENOMIC DNA]</scope>
</reference>
<feature type="transmembrane region" description="Helical" evidence="2">
    <location>
        <begin position="164"/>
        <end position="184"/>
    </location>
</feature>
<comment type="caution">
    <text evidence="3">The sequence shown here is derived from an EMBL/GenBank/DDBJ whole genome shotgun (WGS) entry which is preliminary data.</text>
</comment>
<keyword evidence="2" id="KW-0472">Membrane</keyword>
<feature type="region of interest" description="Disordered" evidence="1">
    <location>
        <begin position="299"/>
        <end position="319"/>
    </location>
</feature>
<keyword evidence="4" id="KW-1185">Reference proteome</keyword>
<feature type="transmembrane region" description="Helical" evidence="2">
    <location>
        <begin position="12"/>
        <end position="34"/>
    </location>
</feature>
<dbReference type="AlphaFoldDB" id="A0AAV4CEF2"/>
<keyword evidence="2" id="KW-0812">Transmembrane</keyword>